<name>A0A6P3WSH1_DINQU</name>
<protein>
    <submittedName>
        <fullName evidence="2">Uncharacterized protein LOC106741294</fullName>
    </submittedName>
</protein>
<dbReference type="RefSeq" id="XP_014468639.1">
    <property type="nucleotide sequence ID" value="XM_014613153.1"/>
</dbReference>
<dbReference type="PANTHER" id="PTHR47331">
    <property type="entry name" value="PHD-TYPE DOMAIN-CONTAINING PROTEIN"/>
    <property type="match status" value="1"/>
</dbReference>
<dbReference type="GeneID" id="106741294"/>
<evidence type="ECO:0000313" key="2">
    <source>
        <dbReference type="RefSeq" id="XP_014468639.1"/>
    </source>
</evidence>
<gene>
    <name evidence="2" type="primary">LOC106741294</name>
</gene>
<keyword evidence="1" id="KW-1185">Reference proteome</keyword>
<evidence type="ECO:0000313" key="1">
    <source>
        <dbReference type="Proteomes" id="UP000515204"/>
    </source>
</evidence>
<dbReference type="Gene3D" id="3.30.420.10">
    <property type="entry name" value="Ribonuclease H-like superfamily/Ribonuclease H"/>
    <property type="match status" value="1"/>
</dbReference>
<dbReference type="GO" id="GO:0003676">
    <property type="term" value="F:nucleic acid binding"/>
    <property type="evidence" value="ECO:0007669"/>
    <property type="project" value="InterPro"/>
</dbReference>
<dbReference type="AlphaFoldDB" id="A0A6P3WSH1"/>
<sequence length="156" mass="17195">MGDYTVSGFLAALCYFAAQRGFSYSLYSNNGTNFGGAQRELNRAFKALSRDSDLVAHQASDGVDWRFTPLSALHFSGLWETGVKTVKYHLTRVVGAHSLSIEEFTTLLTQIEACLNSRPIAPQLDDHNDNSPLIPANFLVKETLVTVPEKSVLDLK</sequence>
<accession>A0A6P3WSH1</accession>
<proteinExistence type="predicted"/>
<dbReference type="InterPro" id="IPR036397">
    <property type="entry name" value="RNaseH_sf"/>
</dbReference>
<dbReference type="KEGG" id="dqu:106741294"/>
<dbReference type="Proteomes" id="UP000515204">
    <property type="component" value="Unplaced"/>
</dbReference>
<organism evidence="1 2">
    <name type="scientific">Dinoponera quadriceps</name>
    <name type="common">South American ant</name>
    <dbReference type="NCBI Taxonomy" id="609295"/>
    <lineage>
        <taxon>Eukaryota</taxon>
        <taxon>Metazoa</taxon>
        <taxon>Ecdysozoa</taxon>
        <taxon>Arthropoda</taxon>
        <taxon>Hexapoda</taxon>
        <taxon>Insecta</taxon>
        <taxon>Pterygota</taxon>
        <taxon>Neoptera</taxon>
        <taxon>Endopterygota</taxon>
        <taxon>Hymenoptera</taxon>
        <taxon>Apocrita</taxon>
        <taxon>Aculeata</taxon>
        <taxon>Formicoidea</taxon>
        <taxon>Formicidae</taxon>
        <taxon>Ponerinae</taxon>
        <taxon>Ponerini</taxon>
        <taxon>Dinoponera</taxon>
    </lineage>
</organism>
<dbReference type="OrthoDB" id="6615390at2759"/>
<reference evidence="2" key="1">
    <citation type="submission" date="2025-08" db="UniProtKB">
        <authorList>
            <consortium name="RefSeq"/>
        </authorList>
    </citation>
    <scope>IDENTIFICATION</scope>
</reference>